<dbReference type="InterPro" id="IPR036388">
    <property type="entry name" value="WH-like_DNA-bd_sf"/>
</dbReference>
<dbReference type="EMBL" id="AMSI01000002">
    <property type="protein sequence ID" value="EKF43787.1"/>
    <property type="molecule type" value="Genomic_DNA"/>
</dbReference>
<accession>K2PRU2</accession>
<keyword evidence="3" id="KW-1185">Reference proteome</keyword>
<dbReference type="eggNOG" id="COG0640">
    <property type="taxonomic scope" value="Bacteria"/>
</dbReference>
<dbReference type="PROSITE" id="PS50987">
    <property type="entry name" value="HTH_ARSR_2"/>
    <property type="match status" value="1"/>
</dbReference>
<dbReference type="AlphaFoldDB" id="K2PRU2"/>
<dbReference type="PANTHER" id="PTHR38600:SF2">
    <property type="entry name" value="SLL0088 PROTEIN"/>
    <property type="match status" value="1"/>
</dbReference>
<protein>
    <submittedName>
        <fullName evidence="2">ArsR family transcriptional regulator</fullName>
    </submittedName>
</protein>
<comment type="caution">
    <text evidence="2">The sequence shown here is derived from an EMBL/GenBank/DDBJ whole genome shotgun (WGS) entry which is preliminary data.</text>
</comment>
<reference evidence="2 3" key="1">
    <citation type="journal article" date="2012" name="J. Bacteriol.">
        <title>Genome Sequence of Nitratireductor indicus Type Strain C115.</title>
        <authorList>
            <person name="Lai Q."/>
            <person name="Li G."/>
            <person name="Yu Z."/>
            <person name="Shao Z."/>
        </authorList>
    </citation>
    <scope>NUCLEOTIDE SEQUENCE [LARGE SCALE GENOMIC DNA]</scope>
    <source>
        <strain evidence="2 3">C115</strain>
    </source>
</reference>
<dbReference type="PRINTS" id="PR00778">
    <property type="entry name" value="HTHARSR"/>
</dbReference>
<feature type="domain" description="HTH arsR-type" evidence="1">
    <location>
        <begin position="18"/>
        <end position="112"/>
    </location>
</feature>
<evidence type="ECO:0000313" key="3">
    <source>
        <dbReference type="Proteomes" id="UP000007374"/>
    </source>
</evidence>
<dbReference type="STRING" id="721133.SAMN05216176_101675"/>
<organism evidence="2 3">
    <name type="scientific">Nitratireductor indicus C115</name>
    <dbReference type="NCBI Taxonomy" id="1231190"/>
    <lineage>
        <taxon>Bacteria</taxon>
        <taxon>Pseudomonadati</taxon>
        <taxon>Pseudomonadota</taxon>
        <taxon>Alphaproteobacteria</taxon>
        <taxon>Hyphomicrobiales</taxon>
        <taxon>Phyllobacteriaceae</taxon>
        <taxon>Nitratireductor</taxon>
    </lineage>
</organism>
<dbReference type="Proteomes" id="UP000007374">
    <property type="component" value="Unassembled WGS sequence"/>
</dbReference>
<dbReference type="PATRIC" id="fig|1231190.3.peg.674"/>
<proteinExistence type="predicted"/>
<dbReference type="InterPro" id="IPR011991">
    <property type="entry name" value="ArsR-like_HTH"/>
</dbReference>
<dbReference type="InterPro" id="IPR036390">
    <property type="entry name" value="WH_DNA-bd_sf"/>
</dbReference>
<dbReference type="InterPro" id="IPR001845">
    <property type="entry name" value="HTH_ArsR_DNA-bd_dom"/>
</dbReference>
<name>K2PRU2_9HYPH</name>
<sequence length="127" mass="14524">MHVALALAKKISTCLSLFMNDRLTPESEIFRALADPTRRLLLERLSASERNATELRDGLSISQPAISQHIAVLRGAGLIEEEKQGRQIRYRIRPEGLSPVVDWLTRYRAFWPARVDKLKALLKEMDQ</sequence>
<evidence type="ECO:0000313" key="2">
    <source>
        <dbReference type="EMBL" id="EKF43787.1"/>
    </source>
</evidence>
<dbReference type="PANTHER" id="PTHR38600">
    <property type="entry name" value="TRANSCRIPTIONAL REGULATORY PROTEIN"/>
    <property type="match status" value="1"/>
</dbReference>
<dbReference type="GO" id="GO:0003700">
    <property type="term" value="F:DNA-binding transcription factor activity"/>
    <property type="evidence" value="ECO:0007669"/>
    <property type="project" value="InterPro"/>
</dbReference>
<dbReference type="NCBIfam" id="NF033788">
    <property type="entry name" value="HTH_metalloreg"/>
    <property type="match status" value="1"/>
</dbReference>
<dbReference type="Gene3D" id="1.10.10.10">
    <property type="entry name" value="Winged helix-like DNA-binding domain superfamily/Winged helix DNA-binding domain"/>
    <property type="match status" value="1"/>
</dbReference>
<dbReference type="SUPFAM" id="SSF46785">
    <property type="entry name" value="Winged helix' DNA-binding domain"/>
    <property type="match status" value="1"/>
</dbReference>
<dbReference type="CDD" id="cd00090">
    <property type="entry name" value="HTH_ARSR"/>
    <property type="match status" value="1"/>
</dbReference>
<dbReference type="Pfam" id="PF01022">
    <property type="entry name" value="HTH_5"/>
    <property type="match status" value="1"/>
</dbReference>
<evidence type="ECO:0000259" key="1">
    <source>
        <dbReference type="PROSITE" id="PS50987"/>
    </source>
</evidence>
<dbReference type="SMART" id="SM00418">
    <property type="entry name" value="HTH_ARSR"/>
    <property type="match status" value="1"/>
</dbReference>
<gene>
    <name evidence="2" type="ORF">NA8A_03205</name>
</gene>